<keyword evidence="7" id="KW-1185">Reference proteome</keyword>
<evidence type="ECO:0000313" key="7">
    <source>
        <dbReference type="Proteomes" id="UP000289738"/>
    </source>
</evidence>
<keyword evidence="4" id="KW-0732">Signal</keyword>
<name>A0A444WXR2_ARAHY</name>
<feature type="chain" id="PRO_5019299095" description="SCP domain-containing protein" evidence="4">
    <location>
        <begin position="23"/>
        <end position="642"/>
    </location>
</feature>
<dbReference type="PRINTS" id="PR00837">
    <property type="entry name" value="V5TPXLIKE"/>
</dbReference>
<dbReference type="Gene3D" id="3.40.33.10">
    <property type="entry name" value="CAP"/>
    <property type="match status" value="4"/>
</dbReference>
<dbReference type="STRING" id="3818.A0A444WXR2"/>
<keyword evidence="2" id="KW-0611">Plant defense</keyword>
<reference evidence="6 7" key="1">
    <citation type="submission" date="2019-01" db="EMBL/GenBank/DDBJ databases">
        <title>Sequencing of cultivated peanut Arachis hypogaea provides insights into genome evolution and oil improvement.</title>
        <authorList>
            <person name="Chen X."/>
        </authorList>
    </citation>
    <scope>NUCLEOTIDE SEQUENCE [LARGE SCALE GENOMIC DNA]</scope>
    <source>
        <strain evidence="7">cv. Fuhuasheng</strain>
        <tissue evidence="6">Leaves</tissue>
    </source>
</reference>
<evidence type="ECO:0000256" key="3">
    <source>
        <dbReference type="SAM" id="Phobius"/>
    </source>
</evidence>
<dbReference type="InterPro" id="IPR001283">
    <property type="entry name" value="CRISP-related"/>
</dbReference>
<proteinExistence type="predicted"/>
<dbReference type="InterPro" id="IPR035940">
    <property type="entry name" value="CAP_sf"/>
</dbReference>
<dbReference type="PRINTS" id="PR00838">
    <property type="entry name" value="V5ALLERGEN"/>
</dbReference>
<feature type="domain" description="SCP" evidence="5">
    <location>
        <begin position="170"/>
        <end position="306"/>
    </location>
</feature>
<feature type="transmembrane region" description="Helical" evidence="3">
    <location>
        <begin position="313"/>
        <end position="333"/>
    </location>
</feature>
<feature type="domain" description="SCP" evidence="5">
    <location>
        <begin position="335"/>
        <end position="479"/>
    </location>
</feature>
<comment type="caution">
    <text evidence="6">The sequence shown here is derived from an EMBL/GenBank/DDBJ whole genome shotgun (WGS) entry which is preliminary data.</text>
</comment>
<evidence type="ECO:0000256" key="1">
    <source>
        <dbReference type="ARBA" id="ARBA00003143"/>
    </source>
</evidence>
<feature type="domain" description="SCP" evidence="5">
    <location>
        <begin position="517"/>
        <end position="642"/>
    </location>
</feature>
<comment type="function">
    <text evidence="1">Probably involved in the defense reaction of plants against pathogens.</text>
</comment>
<feature type="transmembrane region" description="Helical" evidence="3">
    <location>
        <begin position="145"/>
        <end position="166"/>
    </location>
</feature>
<dbReference type="EMBL" id="SDMP01000020">
    <property type="protein sequence ID" value="RYQ82238.1"/>
    <property type="molecule type" value="Genomic_DNA"/>
</dbReference>
<dbReference type="SUPFAM" id="SSF55797">
    <property type="entry name" value="PR-1-like"/>
    <property type="match status" value="4"/>
</dbReference>
<evidence type="ECO:0000256" key="2">
    <source>
        <dbReference type="ARBA" id="ARBA00023265"/>
    </source>
</evidence>
<evidence type="ECO:0000313" key="6">
    <source>
        <dbReference type="EMBL" id="RYQ82238.1"/>
    </source>
</evidence>
<dbReference type="FunFam" id="3.40.33.10:FF:000004">
    <property type="entry name" value="CAP, cysteine-rich secretory protein, antigen 5"/>
    <property type="match status" value="2"/>
</dbReference>
<evidence type="ECO:0000259" key="5">
    <source>
        <dbReference type="SMART" id="SM00198"/>
    </source>
</evidence>
<dbReference type="InterPro" id="IPR002413">
    <property type="entry name" value="V5_allergen-like"/>
</dbReference>
<dbReference type="Pfam" id="PF00188">
    <property type="entry name" value="CAP"/>
    <property type="match status" value="4"/>
</dbReference>
<dbReference type="PANTHER" id="PTHR10334">
    <property type="entry name" value="CYSTEINE-RICH SECRETORY PROTEIN-RELATED"/>
    <property type="match status" value="1"/>
</dbReference>
<gene>
    <name evidence="6" type="ORF">Ahy_B10g100832</name>
</gene>
<evidence type="ECO:0000256" key="4">
    <source>
        <dbReference type="SAM" id="SignalP"/>
    </source>
</evidence>
<feature type="domain" description="SCP" evidence="5">
    <location>
        <begin position="24"/>
        <end position="149"/>
    </location>
</feature>
<dbReference type="GO" id="GO:0005576">
    <property type="term" value="C:extracellular region"/>
    <property type="evidence" value="ECO:0007669"/>
    <property type="project" value="InterPro"/>
</dbReference>
<keyword evidence="2" id="KW-0568">Pathogenesis-related protein</keyword>
<sequence length="642" mass="72113">MKILLVWLIISLMCVLPWCLSAQNSPEDYLEAHNTARAKVGIKPLKWDGRLESYAYLHLSQKTEHCIPIQSDGPYGENTVSGVAARGALRELTGAEAVSVWVAQKQYYDEKSNSCIGGYCHHYLQVVWRDTTHVGCARVQCDNGAYMILLLVWLIISLIGVLPWCLSAQNSPIDYLKAHNTARAKVRVKPLKWDKRLELYANLHLDKQIKHCLPIRSNGPFGENMASGVIATGPLRELTGAQAVNVWVAQKQYYDKKSNSCIGGSCRHYMQVVGGGTTHVGCARVQCNNGAYMVSCNYNPPENFPHNMKTCKILFSPITVLGSLLCIMGYVYAHDSPKDYVDAHNVARSEVGEPSLIWDDSVAAYAQNYANQRRKDCQLIHSHGPYGENLAWSSSNDFSGVDGVKLWVDEKAYFDYMSNSCADNQMCGHYTQVVWKNTLRVGCAKRNEVEEEAVDIKAVFGGRFCEWVAGKIKRFNYRNGWRSSEVQEEALDITRILLVWLIISLMCVLPWCLSAQNSPEDYLEAHNTARAKVKVKPLKWDWRLESYAYLHLSQKTEHCIPIQSDGPYGENTESGVTATGAFRKLTGAQAVGVWVAQKQYYDEKSNSCIGGYCRHYMQVVWRDTTHIGCARVQCEVGAYMCG</sequence>
<dbReference type="InterPro" id="IPR014044">
    <property type="entry name" value="CAP_dom"/>
</dbReference>
<protein>
    <recommendedName>
        <fullName evidence="5">SCP domain-containing protein</fullName>
    </recommendedName>
</protein>
<feature type="signal peptide" evidence="4">
    <location>
        <begin position="1"/>
        <end position="22"/>
    </location>
</feature>
<dbReference type="PROSITE" id="PS01009">
    <property type="entry name" value="CRISP_1"/>
    <property type="match status" value="1"/>
</dbReference>
<dbReference type="AlphaFoldDB" id="A0A444WXR2"/>
<dbReference type="CDD" id="cd05381">
    <property type="entry name" value="CAP_PR-1"/>
    <property type="match status" value="1"/>
</dbReference>
<dbReference type="Proteomes" id="UP000289738">
    <property type="component" value="Chromosome B10"/>
</dbReference>
<keyword evidence="3" id="KW-0812">Transmembrane</keyword>
<keyword evidence="3" id="KW-0472">Membrane</keyword>
<dbReference type="InterPro" id="IPR018244">
    <property type="entry name" value="Allrgn_V5/Tpx1_CS"/>
</dbReference>
<organism evidence="6 7">
    <name type="scientific">Arachis hypogaea</name>
    <name type="common">Peanut</name>
    <dbReference type="NCBI Taxonomy" id="3818"/>
    <lineage>
        <taxon>Eukaryota</taxon>
        <taxon>Viridiplantae</taxon>
        <taxon>Streptophyta</taxon>
        <taxon>Embryophyta</taxon>
        <taxon>Tracheophyta</taxon>
        <taxon>Spermatophyta</taxon>
        <taxon>Magnoliopsida</taxon>
        <taxon>eudicotyledons</taxon>
        <taxon>Gunneridae</taxon>
        <taxon>Pentapetalae</taxon>
        <taxon>rosids</taxon>
        <taxon>fabids</taxon>
        <taxon>Fabales</taxon>
        <taxon>Fabaceae</taxon>
        <taxon>Papilionoideae</taxon>
        <taxon>50 kb inversion clade</taxon>
        <taxon>dalbergioids sensu lato</taxon>
        <taxon>Dalbergieae</taxon>
        <taxon>Pterocarpus clade</taxon>
        <taxon>Arachis</taxon>
    </lineage>
</organism>
<keyword evidence="3" id="KW-1133">Transmembrane helix</keyword>
<dbReference type="SMART" id="SM00198">
    <property type="entry name" value="SCP"/>
    <property type="match status" value="4"/>
</dbReference>
<accession>A0A444WXR2</accession>